<keyword evidence="5 6" id="KW-0472">Membrane</keyword>
<evidence type="ECO:0000256" key="4">
    <source>
        <dbReference type="ARBA" id="ARBA00022989"/>
    </source>
</evidence>
<name>A0A1G7RMC0_9BACT</name>
<feature type="transmembrane region" description="Helical" evidence="6">
    <location>
        <begin position="279"/>
        <end position="297"/>
    </location>
</feature>
<accession>A0A1G7RMC0</accession>
<sequence>MNFKILDRYLIKNFLITYVFVAFVIVLIICMIDYTEKVDDFLDKKAPLREIIIDYYLNLIPYWINYISPLMVFIATVFFTSRIAARTEIIAMLSSGISFTRMLMPYMAGAVVLGILTFIQVGWVLPKANKIRNGFEKTYVKNEFYFSGHNVHITIAPDVYAYLESYNTTTQTGNKFTMETIKGTKLLQKFYAEKIVWQPKKKKWTLQNYQVRTLDSLGERLSRGKEIDTTINLSPKDFESDYNLFETFTLPELNAYIDLLKSRGADGLEVYLIEKYTRFTQPFAILILTAIGVIVSARKSRRGVGWQIALGFMLAFIYILFFLLSKGVAEAGTINTLFAVWLPNIVFAGIGVLLYKTLPR</sequence>
<dbReference type="PANTHER" id="PTHR33529">
    <property type="entry name" value="SLR0882 PROTEIN-RELATED"/>
    <property type="match status" value="1"/>
</dbReference>
<dbReference type="EMBL" id="FNAN01000015">
    <property type="protein sequence ID" value="SDG11833.1"/>
    <property type="molecule type" value="Genomic_DNA"/>
</dbReference>
<dbReference type="PANTHER" id="PTHR33529:SF8">
    <property type="entry name" value="PERMEASE, YJGP_YJGQ FAMILY"/>
    <property type="match status" value="1"/>
</dbReference>
<feature type="transmembrane region" description="Helical" evidence="6">
    <location>
        <begin position="336"/>
        <end position="355"/>
    </location>
</feature>
<feature type="transmembrane region" description="Helical" evidence="6">
    <location>
        <begin position="63"/>
        <end position="85"/>
    </location>
</feature>
<dbReference type="InterPro" id="IPR005495">
    <property type="entry name" value="LptG/LptF_permease"/>
</dbReference>
<evidence type="ECO:0000256" key="3">
    <source>
        <dbReference type="ARBA" id="ARBA00022692"/>
    </source>
</evidence>
<feature type="transmembrane region" description="Helical" evidence="6">
    <location>
        <begin position="106"/>
        <end position="125"/>
    </location>
</feature>
<keyword evidence="2" id="KW-1003">Cell membrane</keyword>
<dbReference type="STRING" id="659014.SAMN04487996_11595"/>
<dbReference type="RefSeq" id="WP_090155309.1">
    <property type="nucleotide sequence ID" value="NZ_FNAN01000015.1"/>
</dbReference>
<evidence type="ECO:0000256" key="2">
    <source>
        <dbReference type="ARBA" id="ARBA00022475"/>
    </source>
</evidence>
<feature type="transmembrane region" description="Helical" evidence="6">
    <location>
        <begin position="304"/>
        <end position="324"/>
    </location>
</feature>
<keyword evidence="8" id="KW-1185">Reference proteome</keyword>
<proteinExistence type="predicted"/>
<comment type="subcellular location">
    <subcellularLocation>
        <location evidence="1">Cell membrane</location>
        <topology evidence="1">Multi-pass membrane protein</topology>
    </subcellularLocation>
</comment>
<dbReference type="Pfam" id="PF03739">
    <property type="entry name" value="LptF_LptG"/>
    <property type="match status" value="1"/>
</dbReference>
<evidence type="ECO:0000256" key="5">
    <source>
        <dbReference type="ARBA" id="ARBA00023136"/>
    </source>
</evidence>
<feature type="transmembrane region" description="Helical" evidence="6">
    <location>
        <begin position="12"/>
        <end position="34"/>
    </location>
</feature>
<evidence type="ECO:0000313" key="8">
    <source>
        <dbReference type="Proteomes" id="UP000198748"/>
    </source>
</evidence>
<reference evidence="8" key="1">
    <citation type="submission" date="2016-10" db="EMBL/GenBank/DDBJ databases">
        <authorList>
            <person name="Varghese N."/>
            <person name="Submissions S."/>
        </authorList>
    </citation>
    <scope>NUCLEOTIDE SEQUENCE [LARGE SCALE GENOMIC DNA]</scope>
    <source>
        <strain evidence="8">DSM 25329</strain>
    </source>
</reference>
<gene>
    <name evidence="7" type="ORF">SAMN04487996_11595</name>
</gene>
<evidence type="ECO:0000313" key="7">
    <source>
        <dbReference type="EMBL" id="SDG11833.1"/>
    </source>
</evidence>
<evidence type="ECO:0000256" key="1">
    <source>
        <dbReference type="ARBA" id="ARBA00004651"/>
    </source>
</evidence>
<evidence type="ECO:0000256" key="6">
    <source>
        <dbReference type="SAM" id="Phobius"/>
    </source>
</evidence>
<protein>
    <submittedName>
        <fullName evidence="7">Lipopolysaccharide export system permease protein</fullName>
    </submittedName>
</protein>
<dbReference type="Proteomes" id="UP000198748">
    <property type="component" value="Unassembled WGS sequence"/>
</dbReference>
<dbReference type="OrthoDB" id="9807977at2"/>
<dbReference type="AlphaFoldDB" id="A0A1G7RMC0"/>
<keyword evidence="4 6" id="KW-1133">Transmembrane helix</keyword>
<dbReference type="GO" id="GO:0043190">
    <property type="term" value="C:ATP-binding cassette (ABC) transporter complex"/>
    <property type="evidence" value="ECO:0007669"/>
    <property type="project" value="TreeGrafter"/>
</dbReference>
<keyword evidence="3 6" id="KW-0812">Transmembrane</keyword>
<organism evidence="7 8">
    <name type="scientific">Dyadobacter soli</name>
    <dbReference type="NCBI Taxonomy" id="659014"/>
    <lineage>
        <taxon>Bacteria</taxon>
        <taxon>Pseudomonadati</taxon>
        <taxon>Bacteroidota</taxon>
        <taxon>Cytophagia</taxon>
        <taxon>Cytophagales</taxon>
        <taxon>Spirosomataceae</taxon>
        <taxon>Dyadobacter</taxon>
    </lineage>
</organism>
<dbReference type="GO" id="GO:0015920">
    <property type="term" value="P:lipopolysaccharide transport"/>
    <property type="evidence" value="ECO:0007669"/>
    <property type="project" value="TreeGrafter"/>
</dbReference>